<comment type="caution">
    <text evidence="4">The sequence shown here is derived from an EMBL/GenBank/DDBJ whole genome shotgun (WGS) entry which is preliminary data.</text>
</comment>
<dbReference type="STRING" id="1423815.FC27_GL002310"/>
<evidence type="ECO:0000313" key="5">
    <source>
        <dbReference type="Proteomes" id="UP000051647"/>
    </source>
</evidence>
<proteinExistence type="predicted"/>
<dbReference type="EMBL" id="AZFA01000009">
    <property type="protein sequence ID" value="KRL66984.1"/>
    <property type="molecule type" value="Genomic_DNA"/>
</dbReference>
<reference evidence="4 5" key="1">
    <citation type="journal article" date="2015" name="Genome Announc.">
        <title>Expanding the biotechnology potential of lactobacilli through comparative genomics of 213 strains and associated genera.</title>
        <authorList>
            <person name="Sun Z."/>
            <person name="Harris H.M."/>
            <person name="McCann A."/>
            <person name="Guo C."/>
            <person name="Argimon S."/>
            <person name="Zhang W."/>
            <person name="Yang X."/>
            <person name="Jeffery I.B."/>
            <person name="Cooney J.C."/>
            <person name="Kagawa T.F."/>
            <person name="Liu W."/>
            <person name="Song Y."/>
            <person name="Salvetti E."/>
            <person name="Wrobel A."/>
            <person name="Rasinkangas P."/>
            <person name="Parkhill J."/>
            <person name="Rea M.C."/>
            <person name="O'Sullivan O."/>
            <person name="Ritari J."/>
            <person name="Douillard F.P."/>
            <person name="Paul Ross R."/>
            <person name="Yang R."/>
            <person name="Briner A.E."/>
            <person name="Felis G.E."/>
            <person name="de Vos W.M."/>
            <person name="Barrangou R."/>
            <person name="Klaenhammer T.R."/>
            <person name="Caufield P.W."/>
            <person name="Cui Y."/>
            <person name="Zhang H."/>
            <person name="O'Toole P.W."/>
        </authorList>
    </citation>
    <scope>NUCLEOTIDE SEQUENCE [LARGE SCALE GENOMIC DNA]</scope>
    <source>
        <strain evidence="4 5">DSM 14857</strain>
    </source>
</reference>
<feature type="region of interest" description="Disordered" evidence="1">
    <location>
        <begin position="28"/>
        <end position="99"/>
    </location>
</feature>
<dbReference type="AlphaFoldDB" id="A0A0R1SLV8"/>
<dbReference type="RefSeq" id="WP_010624653.1">
    <property type="nucleotide sequence ID" value="NZ_AZFA01000009.1"/>
</dbReference>
<feature type="compositionally biased region" description="Acidic residues" evidence="1">
    <location>
        <begin position="368"/>
        <end position="378"/>
    </location>
</feature>
<dbReference type="eggNOG" id="COG4640">
    <property type="taxonomic scope" value="Bacteria"/>
</dbReference>
<dbReference type="PANTHER" id="PTHR40038">
    <property type="entry name" value="MEMBRANE-ASSOCIATED PROTEIN TCAA"/>
    <property type="match status" value="1"/>
</dbReference>
<feature type="transmembrane region" description="Helical" evidence="2">
    <location>
        <begin position="106"/>
        <end position="130"/>
    </location>
</feature>
<name>A0A0R1SLV8_9LACO</name>
<dbReference type="PANTHER" id="PTHR40038:SF1">
    <property type="entry name" value="MEMBRANE-ASSOCIATED PROTEIN TCAA"/>
    <property type="match status" value="1"/>
</dbReference>
<dbReference type="Proteomes" id="UP000051647">
    <property type="component" value="Unassembled WGS sequence"/>
</dbReference>
<evidence type="ECO:0000259" key="3">
    <source>
        <dbReference type="Pfam" id="PF13240"/>
    </source>
</evidence>
<dbReference type="InterPro" id="IPR026870">
    <property type="entry name" value="Zinc_ribbon_dom"/>
</dbReference>
<evidence type="ECO:0000313" key="4">
    <source>
        <dbReference type="EMBL" id="KRL66984.1"/>
    </source>
</evidence>
<dbReference type="OrthoDB" id="2168731at2"/>
<dbReference type="PATRIC" id="fig|1423815.3.peg.2368"/>
<keyword evidence="2" id="KW-0472">Membrane</keyword>
<protein>
    <recommendedName>
        <fullName evidence="3">Zinc-ribbon domain-containing protein</fullName>
    </recommendedName>
</protein>
<sequence>MPEGKRFCPNCGFQIKGKDVFCPNCGHDMRKSMNDSNTNGDQQTPKQPVNQQPKAPAQPVQNQAPQQPQPQPIQNQQPNGFPQNQANGDLHSGQMPPAQKPKKHKFVWLIPVVIVLVILVGGYFGGSMLFGRSSQASSLANDMSSGDTSKMSKVAVDKDGNQLNASELKPLNKLYKSDSTAKSQVKRIIQNDNGDAKAANNVSDNNFKLIEVGKYLGIFPKYKVQLKPQTITIDTNADNPTVFVDGQSASTSKTSDGYIAIKNKLPGQYKITVDDDSDTSSKKVTVPLTGEPEYKRIHLEEDTDSDDDDDSDDDVDLNSADNDDAADSDTDTDTDSDSDDDYDSDDDASDSSDSSVDDITRDDLIGDWTDDQDNDFYFDSDGTYTGNGDDDQEGEWHVTSHSGDHIKVNFNNDDGSTGGWSATFTFDDIDSMHNDQGNSFTR</sequence>
<feature type="region of interest" description="Disordered" evidence="1">
    <location>
        <begin position="270"/>
        <end position="394"/>
    </location>
</feature>
<accession>A0A0R1SLV8</accession>
<feature type="compositionally biased region" description="Acidic residues" evidence="1">
    <location>
        <begin position="301"/>
        <end position="350"/>
    </location>
</feature>
<feature type="compositionally biased region" description="Low complexity" evidence="1">
    <location>
        <begin position="45"/>
        <end position="87"/>
    </location>
</feature>
<keyword evidence="2" id="KW-1133">Transmembrane helix</keyword>
<gene>
    <name evidence="4" type="ORF">FC27_GL002310</name>
</gene>
<keyword evidence="5" id="KW-1185">Reference proteome</keyword>
<dbReference type="Pfam" id="PF13240">
    <property type="entry name" value="Zn_Ribbon_1"/>
    <property type="match status" value="1"/>
</dbReference>
<evidence type="ECO:0000256" key="2">
    <source>
        <dbReference type="SAM" id="Phobius"/>
    </source>
</evidence>
<organism evidence="4 5">
    <name type="scientific">Companilactobacillus versmoldensis DSM 14857 = KCTC 3814</name>
    <dbReference type="NCBI Taxonomy" id="1423815"/>
    <lineage>
        <taxon>Bacteria</taxon>
        <taxon>Bacillati</taxon>
        <taxon>Bacillota</taxon>
        <taxon>Bacilli</taxon>
        <taxon>Lactobacillales</taxon>
        <taxon>Lactobacillaceae</taxon>
        <taxon>Companilactobacillus</taxon>
    </lineage>
</organism>
<keyword evidence="2" id="KW-0812">Transmembrane</keyword>
<feature type="domain" description="Zinc-ribbon" evidence="3">
    <location>
        <begin position="7"/>
        <end position="27"/>
    </location>
</feature>
<evidence type="ECO:0000256" key="1">
    <source>
        <dbReference type="SAM" id="MobiDB-lite"/>
    </source>
</evidence>
<feature type="compositionally biased region" description="Polar residues" evidence="1">
    <location>
        <begin position="34"/>
        <end position="44"/>
    </location>
</feature>